<organism evidence="2 3">
    <name type="scientific">Anisodus acutangulus</name>
    <dbReference type="NCBI Taxonomy" id="402998"/>
    <lineage>
        <taxon>Eukaryota</taxon>
        <taxon>Viridiplantae</taxon>
        <taxon>Streptophyta</taxon>
        <taxon>Embryophyta</taxon>
        <taxon>Tracheophyta</taxon>
        <taxon>Spermatophyta</taxon>
        <taxon>Magnoliopsida</taxon>
        <taxon>eudicotyledons</taxon>
        <taxon>Gunneridae</taxon>
        <taxon>Pentapetalae</taxon>
        <taxon>asterids</taxon>
        <taxon>lamiids</taxon>
        <taxon>Solanales</taxon>
        <taxon>Solanaceae</taxon>
        <taxon>Solanoideae</taxon>
        <taxon>Hyoscyameae</taxon>
        <taxon>Anisodus</taxon>
    </lineage>
</organism>
<name>A0A9Q1R2E6_9SOLA</name>
<evidence type="ECO:0000256" key="1">
    <source>
        <dbReference type="SAM" id="MobiDB-lite"/>
    </source>
</evidence>
<keyword evidence="3" id="KW-1185">Reference proteome</keyword>
<reference evidence="3" key="1">
    <citation type="journal article" date="2023" name="Proc. Natl. Acad. Sci. U.S.A.">
        <title>Genomic and structural basis for evolution of tropane alkaloid biosynthesis.</title>
        <authorList>
            <person name="Wanga Y.-J."/>
            <person name="Taina T."/>
            <person name="Yua J.-Y."/>
            <person name="Lia J."/>
            <person name="Xua B."/>
            <person name="Chenc J."/>
            <person name="D'Auriad J.C."/>
            <person name="Huanga J.-P."/>
            <person name="Huanga S.-X."/>
        </authorList>
    </citation>
    <scope>NUCLEOTIDE SEQUENCE [LARGE SCALE GENOMIC DNA]</scope>
    <source>
        <strain evidence="3">cv. KIB-2019</strain>
    </source>
</reference>
<dbReference type="AlphaFoldDB" id="A0A9Q1R2E6"/>
<sequence>MDCSNESLRESKINTIENTCSSLQQEIDRERNEFKLLKDKFDVLLVKKRVVEDELEVLKRKNQELEEQVHRTENNGGNEENEEERADRVNFGLSRCAKD</sequence>
<protein>
    <submittedName>
        <fullName evidence="2">Uncharacterized protein</fullName>
    </submittedName>
</protein>
<accession>A0A9Q1R2E6</accession>
<comment type="caution">
    <text evidence="2">The sequence shown here is derived from an EMBL/GenBank/DDBJ whole genome shotgun (WGS) entry which is preliminary data.</text>
</comment>
<dbReference type="Proteomes" id="UP001152561">
    <property type="component" value="Unassembled WGS sequence"/>
</dbReference>
<dbReference type="EMBL" id="JAJAGQ010000018">
    <property type="protein sequence ID" value="KAJ8536853.1"/>
    <property type="molecule type" value="Genomic_DNA"/>
</dbReference>
<proteinExistence type="predicted"/>
<feature type="region of interest" description="Disordered" evidence="1">
    <location>
        <begin position="68"/>
        <end position="99"/>
    </location>
</feature>
<evidence type="ECO:0000313" key="2">
    <source>
        <dbReference type="EMBL" id="KAJ8536853.1"/>
    </source>
</evidence>
<evidence type="ECO:0000313" key="3">
    <source>
        <dbReference type="Proteomes" id="UP001152561"/>
    </source>
</evidence>
<gene>
    <name evidence="2" type="ORF">K7X08_035254</name>
</gene>